<name>A0A9P5D5I2_9HYPO</name>
<evidence type="ECO:0008006" key="8">
    <source>
        <dbReference type="Google" id="ProtNLM"/>
    </source>
</evidence>
<keyword evidence="2" id="KW-0812">Transmembrane</keyword>
<comment type="caution">
    <text evidence="6">The sequence shown here is derived from an EMBL/GenBank/DDBJ whole genome shotgun (WGS) entry which is preliminary data.</text>
</comment>
<feature type="compositionally biased region" description="Polar residues" evidence="5">
    <location>
        <begin position="269"/>
        <end position="282"/>
    </location>
</feature>
<evidence type="ECO:0000256" key="4">
    <source>
        <dbReference type="ARBA" id="ARBA00023136"/>
    </source>
</evidence>
<organism evidence="6 7">
    <name type="scientific">Geosmithia morbida</name>
    <dbReference type="NCBI Taxonomy" id="1094350"/>
    <lineage>
        <taxon>Eukaryota</taxon>
        <taxon>Fungi</taxon>
        <taxon>Dikarya</taxon>
        <taxon>Ascomycota</taxon>
        <taxon>Pezizomycotina</taxon>
        <taxon>Sordariomycetes</taxon>
        <taxon>Hypocreomycetidae</taxon>
        <taxon>Hypocreales</taxon>
        <taxon>Bionectriaceae</taxon>
        <taxon>Geosmithia</taxon>
    </lineage>
</organism>
<dbReference type="OrthoDB" id="277931at2759"/>
<evidence type="ECO:0000313" key="6">
    <source>
        <dbReference type="EMBL" id="KAF4123815.1"/>
    </source>
</evidence>
<dbReference type="RefSeq" id="XP_035322467.1">
    <property type="nucleotide sequence ID" value="XM_035467501.1"/>
</dbReference>
<dbReference type="EMBL" id="JAANYQ010000005">
    <property type="protein sequence ID" value="KAF4123815.1"/>
    <property type="molecule type" value="Genomic_DNA"/>
</dbReference>
<protein>
    <recommendedName>
        <fullName evidence="8">DUF726-domain-containing protein</fullName>
    </recommendedName>
</protein>
<evidence type="ECO:0000256" key="2">
    <source>
        <dbReference type="ARBA" id="ARBA00022692"/>
    </source>
</evidence>
<dbReference type="Pfam" id="PF05277">
    <property type="entry name" value="DUF726"/>
    <property type="match status" value="1"/>
</dbReference>
<dbReference type="Proteomes" id="UP000749293">
    <property type="component" value="Unassembled WGS sequence"/>
</dbReference>
<keyword evidence="3" id="KW-1133">Transmembrane helix</keyword>
<feature type="region of interest" description="Disordered" evidence="5">
    <location>
        <begin position="146"/>
        <end position="170"/>
    </location>
</feature>
<keyword evidence="4" id="KW-0472">Membrane</keyword>
<dbReference type="PANTHER" id="PTHR17920:SF22">
    <property type="entry name" value="DUF726 DOMAIN PROTEIN (AFU_ORTHOLOGUE AFUA_2G12860)"/>
    <property type="match status" value="1"/>
</dbReference>
<evidence type="ECO:0000313" key="7">
    <source>
        <dbReference type="Proteomes" id="UP000749293"/>
    </source>
</evidence>
<dbReference type="GeneID" id="55971756"/>
<evidence type="ECO:0000256" key="3">
    <source>
        <dbReference type="ARBA" id="ARBA00022989"/>
    </source>
</evidence>
<sequence length="629" mass="69708">MARGSRGAASEQIRRPIDLSGHISANERNSLTVLVTAITDRMDQQISDIFDSPPVAPDLRGEAYNWLLFSLTEHRPLPRNSKDTEKQYSNALKNKKAHEKCPVVEERSKGPQLQELKKEALASFLKWQGNLLQRIWDIDVRELPSSFQGPSGKPRGRGRGPPRLPSRHTDLALSTKYPPTPNALWTLPQERRKLFLHIVLLAALSLSEYSAHTHLLLVYLTSSLNMPLSFLYAEEGRLAEAMAQVALDMSPEELLRKAEEAKSSRRGRGNNSPAPTSLSPTLTAAGIGTPDGSFGLTKFVAANLLGPLAGGGKAMCNLFGMNPAKPTSKMMEVFSREIQEFAFVSVHSEAVTEYNDARQFGAGERRFRLVLAMSGWASEDKDMRKPWLCLGRQTENYVVRWDPITLLSLGSSLETVIKSTAWKGSQREISKKSIFACLIKSEWPESLLKISKLVDNPWSVGTVRSEKAGLVLADAIMRHKFQGDRSVSLVGYGLAGRAIYMCLMTLAERRCFGLVESVVLMGAPIPSESRVWLTLKSVVPGRLVNVYSEHDYLLGFLCRSSNTQFGIAGLQEIRGARGVENYHVGRMPEGHMGYETMAGKILKDIGWECLDRESVTGRGKQGKVSGPRW</sequence>
<keyword evidence="7" id="KW-1185">Reference proteome</keyword>
<dbReference type="InterPro" id="IPR007941">
    <property type="entry name" value="DUF726"/>
</dbReference>
<dbReference type="AlphaFoldDB" id="A0A9P5D5I2"/>
<gene>
    <name evidence="6" type="ORF">GMORB2_5531</name>
</gene>
<evidence type="ECO:0000256" key="1">
    <source>
        <dbReference type="ARBA" id="ARBA00004141"/>
    </source>
</evidence>
<dbReference type="GO" id="GO:0016020">
    <property type="term" value="C:membrane"/>
    <property type="evidence" value="ECO:0007669"/>
    <property type="project" value="UniProtKB-SubCell"/>
</dbReference>
<proteinExistence type="predicted"/>
<feature type="region of interest" description="Disordered" evidence="5">
    <location>
        <begin position="257"/>
        <end position="282"/>
    </location>
</feature>
<comment type="subcellular location">
    <subcellularLocation>
        <location evidence="1">Membrane</location>
        <topology evidence="1">Multi-pass membrane protein</topology>
    </subcellularLocation>
</comment>
<accession>A0A9P5D5I2</accession>
<reference evidence="6" key="1">
    <citation type="submission" date="2020-03" db="EMBL/GenBank/DDBJ databases">
        <title>Site-based positive gene gene selection in Geosmithia morbida across the United States reveals a broad range of putative effectors and factors for local host and environmental adapation.</title>
        <authorList>
            <person name="Onufrak A."/>
            <person name="Murdoch R.W."/>
            <person name="Gazis R."/>
            <person name="Huff M."/>
            <person name="Staton M."/>
            <person name="Klingeman W."/>
            <person name="Hadziabdic D."/>
        </authorList>
    </citation>
    <scope>NUCLEOTIDE SEQUENCE</scope>
    <source>
        <strain evidence="6">1262</strain>
    </source>
</reference>
<dbReference type="PANTHER" id="PTHR17920">
    <property type="entry name" value="TRANSMEMBRANE AND COILED-COIL DOMAIN-CONTAINING PROTEIN 4 TMCO4"/>
    <property type="match status" value="1"/>
</dbReference>
<evidence type="ECO:0000256" key="5">
    <source>
        <dbReference type="SAM" id="MobiDB-lite"/>
    </source>
</evidence>